<dbReference type="SUPFAM" id="SSF118215">
    <property type="entry name" value="Proton glutamate symport protein"/>
    <property type="match status" value="1"/>
</dbReference>
<dbReference type="GO" id="GO:0015194">
    <property type="term" value="F:L-serine transmembrane transporter activity"/>
    <property type="evidence" value="ECO:0007669"/>
    <property type="project" value="TreeGrafter"/>
</dbReference>
<evidence type="ECO:0000256" key="5">
    <source>
        <dbReference type="ARBA" id="ARBA00023136"/>
    </source>
</evidence>
<protein>
    <recommendedName>
        <fullName evidence="6">Amino acid transporter</fullName>
    </recommendedName>
</protein>
<dbReference type="GO" id="GO:0015183">
    <property type="term" value="F:L-aspartate transmembrane transporter activity"/>
    <property type="evidence" value="ECO:0007669"/>
    <property type="project" value="TreeGrafter"/>
</dbReference>
<dbReference type="InterPro" id="IPR001991">
    <property type="entry name" value="Na-dicarboxylate_symporter"/>
</dbReference>
<accession>A0A401Q2F7</accession>
<comment type="caution">
    <text evidence="7">The sequence shown here is derived from an EMBL/GenBank/DDBJ whole genome shotgun (WGS) entry which is preliminary data.</text>
</comment>
<dbReference type="OrthoDB" id="5877963at2759"/>
<comment type="similarity">
    <text evidence="6">Belongs to the dicarboxylate/amino acid:cation symporter (DAACS) (TC 2.A.23) family.</text>
</comment>
<dbReference type="Gene3D" id="1.10.3860.10">
    <property type="entry name" value="Sodium:dicarboxylate symporter"/>
    <property type="match status" value="1"/>
</dbReference>
<gene>
    <name evidence="7" type="ORF">scyTo_0019566</name>
</gene>
<evidence type="ECO:0000256" key="1">
    <source>
        <dbReference type="ARBA" id="ARBA00004141"/>
    </source>
</evidence>
<keyword evidence="4" id="KW-1133">Transmembrane helix</keyword>
<dbReference type="GO" id="GO:0015813">
    <property type="term" value="P:L-glutamate transmembrane transport"/>
    <property type="evidence" value="ECO:0007669"/>
    <property type="project" value="TreeGrafter"/>
</dbReference>
<evidence type="ECO:0000256" key="4">
    <source>
        <dbReference type="ARBA" id="ARBA00022989"/>
    </source>
</evidence>
<keyword evidence="8" id="KW-1185">Reference proteome</keyword>
<dbReference type="PANTHER" id="PTHR11958:SF20">
    <property type="entry name" value="NEUTRAL AMINO ACID TRANSPORTER A"/>
    <property type="match status" value="1"/>
</dbReference>
<proteinExistence type="inferred from homology"/>
<dbReference type="STRING" id="75743.A0A401Q2F7"/>
<dbReference type="AlphaFoldDB" id="A0A401Q2F7"/>
<evidence type="ECO:0000256" key="6">
    <source>
        <dbReference type="RuleBase" id="RU361216"/>
    </source>
</evidence>
<dbReference type="PANTHER" id="PTHR11958">
    <property type="entry name" value="SODIUM/DICARBOXYLATE SYMPORTER-RELATED"/>
    <property type="match status" value="1"/>
</dbReference>
<dbReference type="Pfam" id="PF00375">
    <property type="entry name" value="SDF"/>
    <property type="match status" value="1"/>
</dbReference>
<dbReference type="GO" id="GO:0005886">
    <property type="term" value="C:plasma membrane"/>
    <property type="evidence" value="ECO:0007669"/>
    <property type="project" value="TreeGrafter"/>
</dbReference>
<dbReference type="EMBL" id="BFAA01014688">
    <property type="protein sequence ID" value="GCB79572.1"/>
    <property type="molecule type" value="Genomic_DNA"/>
</dbReference>
<sequence length="123" mass="13953">MERNLVPSNLIAAAFRSYATDYKWVLTAVPGENVTSGNTTYEKVPIGTEVEGMNILGLILFAMTFGIALRKLGPDGEQLIRFFSAFNDATMILVSWIMWRSACKEDWIIYLKHYREVLDILLS</sequence>
<dbReference type="Proteomes" id="UP000288216">
    <property type="component" value="Unassembled WGS sequence"/>
</dbReference>
<organism evidence="7 8">
    <name type="scientific">Scyliorhinus torazame</name>
    <name type="common">Cloudy catshark</name>
    <name type="synonym">Catulus torazame</name>
    <dbReference type="NCBI Taxonomy" id="75743"/>
    <lineage>
        <taxon>Eukaryota</taxon>
        <taxon>Metazoa</taxon>
        <taxon>Chordata</taxon>
        <taxon>Craniata</taxon>
        <taxon>Vertebrata</taxon>
        <taxon>Chondrichthyes</taxon>
        <taxon>Elasmobranchii</taxon>
        <taxon>Galeomorphii</taxon>
        <taxon>Galeoidea</taxon>
        <taxon>Carcharhiniformes</taxon>
        <taxon>Scyliorhinidae</taxon>
        <taxon>Scyliorhinus</taxon>
    </lineage>
</organism>
<keyword evidence="6" id="KW-0769">Symport</keyword>
<dbReference type="InterPro" id="IPR050746">
    <property type="entry name" value="DAACS"/>
</dbReference>
<evidence type="ECO:0000256" key="2">
    <source>
        <dbReference type="ARBA" id="ARBA00022448"/>
    </source>
</evidence>
<evidence type="ECO:0000313" key="8">
    <source>
        <dbReference type="Proteomes" id="UP000288216"/>
    </source>
</evidence>
<keyword evidence="5" id="KW-0472">Membrane</keyword>
<reference evidence="7 8" key="1">
    <citation type="journal article" date="2018" name="Nat. Ecol. Evol.">
        <title>Shark genomes provide insights into elasmobranch evolution and the origin of vertebrates.</title>
        <authorList>
            <person name="Hara Y"/>
            <person name="Yamaguchi K"/>
            <person name="Onimaru K"/>
            <person name="Kadota M"/>
            <person name="Koyanagi M"/>
            <person name="Keeley SD"/>
            <person name="Tatsumi K"/>
            <person name="Tanaka K"/>
            <person name="Motone F"/>
            <person name="Kageyama Y"/>
            <person name="Nozu R"/>
            <person name="Adachi N"/>
            <person name="Nishimura O"/>
            <person name="Nakagawa R"/>
            <person name="Tanegashima C"/>
            <person name="Kiyatake I"/>
            <person name="Matsumoto R"/>
            <person name="Murakumo K"/>
            <person name="Nishida K"/>
            <person name="Terakita A"/>
            <person name="Kuratani S"/>
            <person name="Sato K"/>
            <person name="Hyodo S Kuraku.S."/>
        </authorList>
    </citation>
    <scope>NUCLEOTIDE SEQUENCE [LARGE SCALE GENOMIC DNA]</scope>
</reference>
<comment type="subcellular location">
    <subcellularLocation>
        <location evidence="1 6">Membrane</location>
        <topology evidence="1 6">Multi-pass membrane protein</topology>
    </subcellularLocation>
</comment>
<dbReference type="GO" id="GO:0015195">
    <property type="term" value="F:L-threonine transmembrane transporter activity"/>
    <property type="evidence" value="ECO:0007669"/>
    <property type="project" value="TreeGrafter"/>
</dbReference>
<dbReference type="GO" id="GO:0015180">
    <property type="term" value="F:L-alanine transmembrane transporter activity"/>
    <property type="evidence" value="ECO:0007669"/>
    <property type="project" value="TreeGrafter"/>
</dbReference>
<evidence type="ECO:0000256" key="3">
    <source>
        <dbReference type="ARBA" id="ARBA00022692"/>
    </source>
</evidence>
<dbReference type="GO" id="GO:0015293">
    <property type="term" value="F:symporter activity"/>
    <property type="evidence" value="ECO:0007669"/>
    <property type="project" value="UniProtKB-UniRule"/>
</dbReference>
<dbReference type="InterPro" id="IPR036458">
    <property type="entry name" value="Na:dicarbo_symporter_sf"/>
</dbReference>
<evidence type="ECO:0000313" key="7">
    <source>
        <dbReference type="EMBL" id="GCB79572.1"/>
    </source>
</evidence>
<keyword evidence="3" id="KW-0812">Transmembrane</keyword>
<name>A0A401Q2F7_SCYTO</name>
<keyword evidence="2 6" id="KW-0813">Transport</keyword>